<organism evidence="1">
    <name type="scientific">Arundo donax</name>
    <name type="common">Giant reed</name>
    <name type="synonym">Donax arundinaceus</name>
    <dbReference type="NCBI Taxonomy" id="35708"/>
    <lineage>
        <taxon>Eukaryota</taxon>
        <taxon>Viridiplantae</taxon>
        <taxon>Streptophyta</taxon>
        <taxon>Embryophyta</taxon>
        <taxon>Tracheophyta</taxon>
        <taxon>Spermatophyta</taxon>
        <taxon>Magnoliopsida</taxon>
        <taxon>Liliopsida</taxon>
        <taxon>Poales</taxon>
        <taxon>Poaceae</taxon>
        <taxon>PACMAD clade</taxon>
        <taxon>Arundinoideae</taxon>
        <taxon>Arundineae</taxon>
        <taxon>Arundo</taxon>
    </lineage>
</organism>
<proteinExistence type="predicted"/>
<reference evidence="1" key="1">
    <citation type="submission" date="2014-09" db="EMBL/GenBank/DDBJ databases">
        <authorList>
            <person name="Magalhaes I.L.F."/>
            <person name="Oliveira U."/>
            <person name="Santos F.R."/>
            <person name="Vidigal T.H.D.A."/>
            <person name="Brescovit A.D."/>
            <person name="Santos A.J."/>
        </authorList>
    </citation>
    <scope>NUCLEOTIDE SEQUENCE</scope>
    <source>
        <tissue evidence="1">Shoot tissue taken approximately 20 cm above the soil surface</tissue>
    </source>
</reference>
<name>A0A0A9GYL4_ARUDO</name>
<protein>
    <submittedName>
        <fullName evidence="1">Uncharacterized protein</fullName>
    </submittedName>
</protein>
<sequence length="63" mass="7580">MYSRNISFCMVNLFRQFQQLHAELLICNDLRIRIYPLIQPKRSIKDGRELSRFVRSHNMAHSS</sequence>
<dbReference type="AlphaFoldDB" id="A0A0A9GYL4"/>
<dbReference type="EMBL" id="GBRH01170215">
    <property type="protein sequence ID" value="JAE27681.1"/>
    <property type="molecule type" value="Transcribed_RNA"/>
</dbReference>
<reference evidence="1" key="2">
    <citation type="journal article" date="2015" name="Data Brief">
        <title>Shoot transcriptome of the giant reed, Arundo donax.</title>
        <authorList>
            <person name="Barrero R.A."/>
            <person name="Guerrero F.D."/>
            <person name="Moolhuijzen P."/>
            <person name="Goolsby J.A."/>
            <person name="Tidwell J."/>
            <person name="Bellgard S.E."/>
            <person name="Bellgard M.I."/>
        </authorList>
    </citation>
    <scope>NUCLEOTIDE SEQUENCE</scope>
    <source>
        <tissue evidence="1">Shoot tissue taken approximately 20 cm above the soil surface</tissue>
    </source>
</reference>
<evidence type="ECO:0000313" key="1">
    <source>
        <dbReference type="EMBL" id="JAE27681.1"/>
    </source>
</evidence>
<accession>A0A0A9GYL4</accession>